<dbReference type="AlphaFoldDB" id="A0A2G5UZL1"/>
<comment type="caution">
    <text evidence="1">The sequence shown here is derived from an EMBL/GenBank/DDBJ whole genome shotgun (WGS) entry which is preliminary data.</text>
</comment>
<keyword evidence="2" id="KW-1185">Reference proteome</keyword>
<evidence type="ECO:0000313" key="1">
    <source>
        <dbReference type="EMBL" id="PIC44963.1"/>
    </source>
</evidence>
<dbReference type="OrthoDB" id="5849729at2759"/>
<protein>
    <submittedName>
        <fullName evidence="1">Uncharacterized protein</fullName>
    </submittedName>
</protein>
<name>A0A2G5UZL1_9PELO</name>
<sequence length="85" mass="9093">MQTELHSRYGCWDCAGTPTFLFLSRNDAGPPAGTLGVTYKLTDTDLDIDATDDTSTQANINLFNTIVNSVCVAALPSEFGGLKFS</sequence>
<gene>
    <name evidence="1" type="primary">Cnig_chr_II.g5150</name>
    <name evidence="1" type="ORF">B9Z55_005150</name>
</gene>
<dbReference type="EMBL" id="PDUG01000002">
    <property type="protein sequence ID" value="PIC44963.1"/>
    <property type="molecule type" value="Genomic_DNA"/>
</dbReference>
<organism evidence="1 2">
    <name type="scientific">Caenorhabditis nigoni</name>
    <dbReference type="NCBI Taxonomy" id="1611254"/>
    <lineage>
        <taxon>Eukaryota</taxon>
        <taxon>Metazoa</taxon>
        <taxon>Ecdysozoa</taxon>
        <taxon>Nematoda</taxon>
        <taxon>Chromadorea</taxon>
        <taxon>Rhabditida</taxon>
        <taxon>Rhabditina</taxon>
        <taxon>Rhabditomorpha</taxon>
        <taxon>Rhabditoidea</taxon>
        <taxon>Rhabditidae</taxon>
        <taxon>Peloderinae</taxon>
        <taxon>Caenorhabditis</taxon>
    </lineage>
</organism>
<evidence type="ECO:0000313" key="2">
    <source>
        <dbReference type="Proteomes" id="UP000230233"/>
    </source>
</evidence>
<accession>A0A2G5UZL1</accession>
<proteinExistence type="predicted"/>
<dbReference type="Proteomes" id="UP000230233">
    <property type="component" value="Chromosome II"/>
</dbReference>
<reference evidence="2" key="1">
    <citation type="submission" date="2017-10" db="EMBL/GenBank/DDBJ databases">
        <title>Rapid genome shrinkage in a self-fertile nematode reveals novel sperm competition proteins.</title>
        <authorList>
            <person name="Yin D."/>
            <person name="Schwarz E.M."/>
            <person name="Thomas C.G."/>
            <person name="Felde R.L."/>
            <person name="Korf I.F."/>
            <person name="Cutter A.D."/>
            <person name="Schartner C.M."/>
            <person name="Ralston E.J."/>
            <person name="Meyer B.J."/>
            <person name="Haag E.S."/>
        </authorList>
    </citation>
    <scope>NUCLEOTIDE SEQUENCE [LARGE SCALE GENOMIC DNA]</scope>
    <source>
        <strain evidence="2">JU1422</strain>
    </source>
</reference>